<comment type="caution">
    <text evidence="2">The sequence shown here is derived from an EMBL/GenBank/DDBJ whole genome shotgun (WGS) entry which is preliminary data.</text>
</comment>
<gene>
    <name evidence="2" type="ORF">TAGGR_2334</name>
</gene>
<name>A0A0U9HWP1_9BACT</name>
<reference evidence="3" key="1">
    <citation type="submission" date="2016-01" db="EMBL/GenBank/DDBJ databases">
        <title>Draft genome sequence of Thermodesulfovibrio aggregans strain TGE-P1.</title>
        <authorList>
            <person name="Sekiguchi Y."/>
            <person name="Ohashi A."/>
            <person name="Matsuura N."/>
            <person name="Tourlousse M.D."/>
        </authorList>
    </citation>
    <scope>NUCLEOTIDE SEQUENCE [LARGE SCALE GENOMIC DNA]</scope>
    <source>
        <strain evidence="3">TGE-P1</strain>
    </source>
</reference>
<dbReference type="EMBL" id="BCNO01000002">
    <property type="protein sequence ID" value="GAQ95441.1"/>
    <property type="molecule type" value="Genomic_DNA"/>
</dbReference>
<protein>
    <submittedName>
        <fullName evidence="2">Uncharacterized protein</fullName>
    </submittedName>
</protein>
<evidence type="ECO:0000313" key="2">
    <source>
        <dbReference type="EMBL" id="GAQ95441.1"/>
    </source>
</evidence>
<dbReference type="AlphaFoldDB" id="A0A0U9HWP1"/>
<organism evidence="2 3">
    <name type="scientific">Thermodesulfovibrio aggregans</name>
    <dbReference type="NCBI Taxonomy" id="86166"/>
    <lineage>
        <taxon>Bacteria</taxon>
        <taxon>Pseudomonadati</taxon>
        <taxon>Nitrospirota</taxon>
        <taxon>Thermodesulfovibrionia</taxon>
        <taxon>Thermodesulfovibrionales</taxon>
        <taxon>Thermodesulfovibrionaceae</taxon>
        <taxon>Thermodesulfovibrio</taxon>
    </lineage>
</organism>
<dbReference type="OrthoDB" id="6938654at2"/>
<accession>A0A0U9HWP1</accession>
<dbReference type="Proteomes" id="UP000054976">
    <property type="component" value="Unassembled WGS sequence"/>
</dbReference>
<proteinExistence type="predicted"/>
<evidence type="ECO:0000313" key="3">
    <source>
        <dbReference type="Proteomes" id="UP000054976"/>
    </source>
</evidence>
<dbReference type="STRING" id="86166.TAGGR_2334"/>
<evidence type="ECO:0000256" key="1">
    <source>
        <dbReference type="SAM" id="SignalP"/>
    </source>
</evidence>
<keyword evidence="3" id="KW-1185">Reference proteome</keyword>
<feature type="chain" id="PRO_5006865096" evidence="1">
    <location>
        <begin position="22"/>
        <end position="237"/>
    </location>
</feature>
<keyword evidence="1" id="KW-0732">Signal</keyword>
<feature type="signal peptide" evidence="1">
    <location>
        <begin position="1"/>
        <end position="21"/>
    </location>
</feature>
<dbReference type="RefSeq" id="WP_059176876.1">
    <property type="nucleotide sequence ID" value="NZ_BCNO01000002.1"/>
</dbReference>
<sequence>MNKIVCLFLILFLLFSKLAFAFSDISGEYMIKLKGVDGGIEIKAKEKDKFEFELNTVTGGWYTCNVEGVATFIEKNRAIFRDEEGCLITFTFKNNQIDLKTQNCSIYCGLNGIMDGKYVKKLKKKEKDEFKNRNWVKFASSKDNVLELFYDKDSVAPSVGGSVFITTKLVEKGNEIIIADLSVNCGSRNSPLDLIYILSKRKGKWVEDSPTNPELKTYTSVYRNSVVIESLHEIVCR</sequence>